<evidence type="ECO:0000313" key="4">
    <source>
        <dbReference type="EMBL" id="MSU01414.1"/>
    </source>
</evidence>
<gene>
    <name evidence="4" type="ORF">FYJ83_08030</name>
</gene>
<dbReference type="InterPro" id="IPR036162">
    <property type="entry name" value="Resolvase-like_N_sf"/>
</dbReference>
<dbReference type="Proteomes" id="UP000469523">
    <property type="component" value="Unassembled WGS sequence"/>
</dbReference>
<dbReference type="Pfam" id="PF00239">
    <property type="entry name" value="Resolvase"/>
    <property type="match status" value="1"/>
</dbReference>
<accession>A0A6N7XXW3</accession>
<dbReference type="PROSITE" id="PS51736">
    <property type="entry name" value="RECOMBINASES_3"/>
    <property type="match status" value="1"/>
</dbReference>
<protein>
    <submittedName>
        <fullName evidence="4">DUF4368 domain-containing protein</fullName>
    </submittedName>
</protein>
<feature type="domain" description="Resolvase/invertase-type recombinase catalytic" evidence="2">
    <location>
        <begin position="19"/>
        <end position="168"/>
    </location>
</feature>
<dbReference type="EMBL" id="VUNQ01000014">
    <property type="protein sequence ID" value="MSU01414.1"/>
    <property type="molecule type" value="Genomic_DNA"/>
</dbReference>
<comment type="caution">
    <text evidence="4">The sequence shown here is derived from an EMBL/GenBank/DDBJ whole genome shotgun (WGS) entry which is preliminary data.</text>
</comment>
<dbReference type="AlphaFoldDB" id="A0A6N7XXW3"/>
<dbReference type="InterPro" id="IPR025378">
    <property type="entry name" value="DUF4368"/>
</dbReference>
<dbReference type="Pfam" id="PF13408">
    <property type="entry name" value="Zn_ribbon_recom"/>
    <property type="match status" value="1"/>
</dbReference>
<dbReference type="Gene3D" id="3.90.1750.20">
    <property type="entry name" value="Putative Large Serine Recombinase, Chain B, Domain 2"/>
    <property type="match status" value="1"/>
</dbReference>
<reference evidence="4 5" key="1">
    <citation type="submission" date="2019-09" db="EMBL/GenBank/DDBJ databases">
        <title>In-depth cultivation of the pig gut microbiome towards novel bacterial diversity and tailored functional studies.</title>
        <authorList>
            <person name="Wylensek D."/>
            <person name="Hitch T.C.A."/>
            <person name="Clavel T."/>
        </authorList>
    </citation>
    <scope>NUCLEOTIDE SEQUENCE [LARGE SCALE GENOMIC DNA]</scope>
    <source>
        <strain evidence="4 5">WCA3-693-APC-4?</strain>
    </source>
</reference>
<sequence>MPMMEHKKEMKLMKDKILNVALYCRLSKEDGDSEASDSIENQKDALTRYANEQNWNIYDIYIDDGYTGLNMERPNFQRLIRDIEDGYINVILVKNQSRISRDNAEVDIFLNKYLIERNVRCIGIIDKLDNMDRTTKKSSQINGLVNEWYSEDISNNVRLAQDSLRLQGKFIGSHSPYGYIKDPEDKHHLLVDENVRDIIVKIYDLYLDGYGYVKIAKTLNEKNIPCPAEYKEIFNYNREKIKKSQWSYHTVRTILKNEVYAGHMVQKKTTSLSYKTNKRVDIPEDKQIRVLNTHEAIIPQSKFNLVQDMMSKNIYTKPTGGGKKKHILAGLMYCRDCGRAMRYRNDSKTFNCNTYIVYGGEACTPHKIRLDDVLEIVLEEIQSISRLYVEVKRLKSDYDKVMNTKSKRDNTNIRLSVEQKRFNEVETLQKKLVENFLLGKIDDDIYNKMLDDYRKEKEELSKKIEQLRKEREELQSIITQHNDWSSVFEKYVNIKELDRTIINELIDRIDVSEDEEGELSIYINFKHKNPFMDDINMYKDYISVG</sequence>
<evidence type="ECO:0000259" key="2">
    <source>
        <dbReference type="PROSITE" id="PS51736"/>
    </source>
</evidence>
<dbReference type="InterPro" id="IPR006119">
    <property type="entry name" value="Resolv_N"/>
</dbReference>
<dbReference type="Gene3D" id="3.40.50.1390">
    <property type="entry name" value="Resolvase, N-terminal catalytic domain"/>
    <property type="match status" value="1"/>
</dbReference>
<proteinExistence type="predicted"/>
<feature type="domain" description="Recombinase" evidence="3">
    <location>
        <begin position="176"/>
        <end position="316"/>
    </location>
</feature>
<dbReference type="Pfam" id="PF14287">
    <property type="entry name" value="DUF4368"/>
    <property type="match status" value="1"/>
</dbReference>
<dbReference type="PANTHER" id="PTHR30461">
    <property type="entry name" value="DNA-INVERTASE FROM LAMBDOID PROPHAGE"/>
    <property type="match status" value="1"/>
</dbReference>
<dbReference type="PANTHER" id="PTHR30461:SF23">
    <property type="entry name" value="DNA RECOMBINASE-RELATED"/>
    <property type="match status" value="1"/>
</dbReference>
<dbReference type="GO" id="GO:0003677">
    <property type="term" value="F:DNA binding"/>
    <property type="evidence" value="ECO:0007669"/>
    <property type="project" value="InterPro"/>
</dbReference>
<keyword evidence="1" id="KW-0175">Coiled coil</keyword>
<dbReference type="InterPro" id="IPR025827">
    <property type="entry name" value="Zn_ribbon_recom_dom"/>
</dbReference>
<name>A0A6N7XXW3_9FIRM</name>
<dbReference type="SMART" id="SM00857">
    <property type="entry name" value="Resolvase"/>
    <property type="match status" value="1"/>
</dbReference>
<dbReference type="PROSITE" id="PS51737">
    <property type="entry name" value="RECOMBINASE_DNA_BIND"/>
    <property type="match status" value="1"/>
</dbReference>
<organism evidence="4 5">
    <name type="scientific">Tissierella pigra</name>
    <dbReference type="NCBI Taxonomy" id="2607614"/>
    <lineage>
        <taxon>Bacteria</taxon>
        <taxon>Bacillati</taxon>
        <taxon>Bacillota</taxon>
        <taxon>Tissierellia</taxon>
        <taxon>Tissierellales</taxon>
        <taxon>Tissierellaceae</taxon>
        <taxon>Tissierella</taxon>
    </lineage>
</organism>
<dbReference type="InterPro" id="IPR050639">
    <property type="entry name" value="SSR_resolvase"/>
</dbReference>
<dbReference type="InterPro" id="IPR038109">
    <property type="entry name" value="DNA_bind_recomb_sf"/>
</dbReference>
<evidence type="ECO:0000259" key="3">
    <source>
        <dbReference type="PROSITE" id="PS51737"/>
    </source>
</evidence>
<keyword evidence="5" id="KW-1185">Reference proteome</keyword>
<dbReference type="GO" id="GO:0000150">
    <property type="term" value="F:DNA strand exchange activity"/>
    <property type="evidence" value="ECO:0007669"/>
    <property type="project" value="InterPro"/>
</dbReference>
<evidence type="ECO:0000313" key="5">
    <source>
        <dbReference type="Proteomes" id="UP000469523"/>
    </source>
</evidence>
<feature type="coiled-coil region" evidence="1">
    <location>
        <begin position="446"/>
        <end position="480"/>
    </location>
</feature>
<dbReference type="InterPro" id="IPR011109">
    <property type="entry name" value="DNA_bind_recombinase_dom"/>
</dbReference>
<evidence type="ECO:0000256" key="1">
    <source>
        <dbReference type="SAM" id="Coils"/>
    </source>
</evidence>
<dbReference type="Pfam" id="PF07508">
    <property type="entry name" value="Recombinase"/>
    <property type="match status" value="1"/>
</dbReference>
<dbReference type="SUPFAM" id="SSF53041">
    <property type="entry name" value="Resolvase-like"/>
    <property type="match status" value="1"/>
</dbReference>